<evidence type="ECO:0000313" key="3">
    <source>
        <dbReference type="Proteomes" id="UP001189429"/>
    </source>
</evidence>
<evidence type="ECO:0000256" key="1">
    <source>
        <dbReference type="SAM" id="MobiDB-lite"/>
    </source>
</evidence>
<sequence>MLAVGSRHRPVSLASESDADAGPEHAPRGTCPAAPWARAAAAALAWAAAALALRAAAGRRGASARAAAGAWREAIVEASDRRRACVLDGGLRVRRWGAGAAVPAGDAGSGATFVFEGALWLVRSGTVQIQASTAGRDAGQEDFANTLKEIAIGGSFLENNTLHISATGVTWHSADGQRESILTDMDSEWSNELVKATRDFSGEALQPDPAVAERTVVHLKLPNSVQLQIEQWPDPAGHYVNIKVTKPVENGEVGLCVDSAAPAVGVSTSESLFRAGIYTRSCSSVESEVPWPYGGCEGLPTEANMYSSSAIDNSFTCGSCGQNQFVDFLGKLATDLKDLKEEECSQGVIYGVAFGSKYEDMLDVPSEYATRWLLHLHQRCFFYFVTADNESENISLNRTSKSGLNILIPVPTSALPYKSMRRNTKLFKMYGGFIVFAFAKRLVWQDAKLFPMEVNNSWIGMMDYQKMFTENVEQHGTCASFRALPNHRVSMGEVRSDGPRFEYHCACLESADRPDVTDDSNTLRKQCDHYQQLDTENGRISLDSGLIDSAVILWDMRSNRCRDFNSQLSCTWLGEIQCFGDRDQVSFPEALRAVGVYEPSPVSPLDSDRKDKLFVRSDDPEIPLVHIGRTSCHWYNSNFSNNMYTCTSNPDAVAKAIVAKVTAANTSSKAPTSKAPTGFESTLLGKR</sequence>
<reference evidence="2" key="1">
    <citation type="submission" date="2023-10" db="EMBL/GenBank/DDBJ databases">
        <authorList>
            <person name="Chen Y."/>
            <person name="Shah S."/>
            <person name="Dougan E. K."/>
            <person name="Thang M."/>
            <person name="Chan C."/>
        </authorList>
    </citation>
    <scope>NUCLEOTIDE SEQUENCE [LARGE SCALE GENOMIC DNA]</scope>
</reference>
<dbReference type="EMBL" id="CAUYUJ010020248">
    <property type="protein sequence ID" value="CAK0896848.1"/>
    <property type="molecule type" value="Genomic_DNA"/>
</dbReference>
<feature type="region of interest" description="Disordered" evidence="1">
    <location>
        <begin position="1"/>
        <end position="30"/>
    </location>
</feature>
<dbReference type="Proteomes" id="UP001189429">
    <property type="component" value="Unassembled WGS sequence"/>
</dbReference>
<accession>A0ABN9XF23</accession>
<feature type="compositionally biased region" description="Polar residues" evidence="1">
    <location>
        <begin position="665"/>
        <end position="675"/>
    </location>
</feature>
<keyword evidence="3" id="KW-1185">Reference proteome</keyword>
<proteinExistence type="predicted"/>
<protein>
    <submittedName>
        <fullName evidence="2">Uncharacterized protein</fullName>
    </submittedName>
</protein>
<organism evidence="2 3">
    <name type="scientific">Prorocentrum cordatum</name>
    <dbReference type="NCBI Taxonomy" id="2364126"/>
    <lineage>
        <taxon>Eukaryota</taxon>
        <taxon>Sar</taxon>
        <taxon>Alveolata</taxon>
        <taxon>Dinophyceae</taxon>
        <taxon>Prorocentrales</taxon>
        <taxon>Prorocentraceae</taxon>
        <taxon>Prorocentrum</taxon>
    </lineage>
</organism>
<name>A0ABN9XF23_9DINO</name>
<feature type="compositionally biased region" description="Basic residues" evidence="1">
    <location>
        <begin position="1"/>
        <end position="10"/>
    </location>
</feature>
<comment type="caution">
    <text evidence="2">The sequence shown here is derived from an EMBL/GenBank/DDBJ whole genome shotgun (WGS) entry which is preliminary data.</text>
</comment>
<evidence type="ECO:0000313" key="2">
    <source>
        <dbReference type="EMBL" id="CAK0896848.1"/>
    </source>
</evidence>
<feature type="region of interest" description="Disordered" evidence="1">
    <location>
        <begin position="665"/>
        <end position="687"/>
    </location>
</feature>
<gene>
    <name evidence="2" type="ORF">PCOR1329_LOCUS75192</name>
</gene>